<dbReference type="PANTHER" id="PTHR13504">
    <property type="entry name" value="FIDO DOMAIN-CONTAINING PROTEIN DDB_G0283145"/>
    <property type="match status" value="1"/>
</dbReference>
<dbReference type="Proteomes" id="UP001084197">
    <property type="component" value="Unassembled WGS sequence"/>
</dbReference>
<name>A0A9J6RCE5_9BACI</name>
<comment type="caution">
    <text evidence="5">The sequence shown here is derived from an EMBL/GenBank/DDBJ whole genome shotgun (WGS) entry which is preliminary data.</text>
</comment>
<gene>
    <name evidence="5" type="ORF">OWO01_09085</name>
</gene>
<evidence type="ECO:0000256" key="1">
    <source>
        <dbReference type="PIRSR" id="PIRSR640198-1"/>
    </source>
</evidence>
<organism evidence="5 6">
    <name type="scientific">Natronobacillus azotifigens</name>
    <dbReference type="NCBI Taxonomy" id="472978"/>
    <lineage>
        <taxon>Bacteria</taxon>
        <taxon>Bacillati</taxon>
        <taxon>Bacillota</taxon>
        <taxon>Bacilli</taxon>
        <taxon>Bacillales</taxon>
        <taxon>Bacillaceae</taxon>
        <taxon>Natronobacillus</taxon>
    </lineage>
</organism>
<feature type="binding site" evidence="2">
    <location>
        <begin position="162"/>
        <end position="169"/>
    </location>
    <ligand>
        <name>ATP</name>
        <dbReference type="ChEBI" id="CHEBI:30616"/>
    </ligand>
</feature>
<proteinExistence type="predicted"/>
<evidence type="ECO:0000256" key="3">
    <source>
        <dbReference type="PIRSR" id="PIRSR640198-3"/>
    </source>
</evidence>
<feature type="active site" evidence="1">
    <location>
        <position position="158"/>
    </location>
</feature>
<evidence type="ECO:0000313" key="5">
    <source>
        <dbReference type="EMBL" id="MCZ0703368.1"/>
    </source>
</evidence>
<feature type="site" description="Important for autoinhibition of adenylyltransferase activity" evidence="3">
    <location>
        <position position="26"/>
    </location>
</feature>
<feature type="domain" description="Fido" evidence="4">
    <location>
        <begin position="76"/>
        <end position="216"/>
    </location>
</feature>
<dbReference type="InterPro" id="IPR040198">
    <property type="entry name" value="Fido_containing"/>
</dbReference>
<keyword evidence="6" id="KW-1185">Reference proteome</keyword>
<accession>A0A9J6RCE5</accession>
<dbReference type="PANTHER" id="PTHR13504:SF38">
    <property type="entry name" value="FIDO DOMAIN-CONTAINING PROTEIN"/>
    <property type="match status" value="1"/>
</dbReference>
<evidence type="ECO:0000313" key="6">
    <source>
        <dbReference type="Proteomes" id="UP001084197"/>
    </source>
</evidence>
<keyword evidence="2" id="KW-0547">Nucleotide-binding</keyword>
<reference evidence="5" key="1">
    <citation type="submission" date="2022-11" db="EMBL/GenBank/DDBJ databases">
        <title>WGS of Natronobacillus azotifigens 24KS-1, an anaerobic diazotrophic haloalkaliphile from soda-rich habitats.</title>
        <authorList>
            <person name="Sorokin D.Y."/>
            <person name="Merkel A.Y."/>
        </authorList>
    </citation>
    <scope>NUCLEOTIDE SEQUENCE</scope>
    <source>
        <strain evidence="5">24KS-1</strain>
    </source>
</reference>
<sequence>MLNKFQLEEYFQDVLVRLAHHSSAIEGNTVTLPDTVSIILHDTLPGGYTKREFFEIENHRDAFAYVIDQLRDKQPLNLSILKDIHKKLMDRLLVDKGQFKTSENAIQGADFLTGSPHETPLLMKQWIDNLNYQLEGATKDMDVLRVVMDFHIQFERIHPFSDGNGRTGRMLMNYSLMQHDLPPLIIQAKDKATYVNYLAKQDVDGITKFSFELICDEARRMQRFNNKEKSQIQEFDDEIER</sequence>
<dbReference type="EMBL" id="JAPRAT010000016">
    <property type="protein sequence ID" value="MCZ0703368.1"/>
    <property type="molecule type" value="Genomic_DNA"/>
</dbReference>
<dbReference type="InterPro" id="IPR036597">
    <property type="entry name" value="Fido-like_dom_sf"/>
</dbReference>
<dbReference type="Pfam" id="PF02661">
    <property type="entry name" value="Fic"/>
    <property type="match status" value="1"/>
</dbReference>
<dbReference type="RefSeq" id="WP_268780140.1">
    <property type="nucleotide sequence ID" value="NZ_JAPRAT010000016.1"/>
</dbReference>
<dbReference type="Gene3D" id="1.10.3290.10">
    <property type="entry name" value="Fido-like domain"/>
    <property type="match status" value="1"/>
</dbReference>
<dbReference type="SUPFAM" id="SSF140931">
    <property type="entry name" value="Fic-like"/>
    <property type="match status" value="1"/>
</dbReference>
<keyword evidence="2" id="KW-0067">ATP-binding</keyword>
<evidence type="ECO:0000256" key="2">
    <source>
        <dbReference type="PIRSR" id="PIRSR640198-2"/>
    </source>
</evidence>
<protein>
    <submittedName>
        <fullName evidence="5">Fic family protein</fullName>
    </submittedName>
</protein>
<dbReference type="AlphaFoldDB" id="A0A9J6RCE5"/>
<dbReference type="PROSITE" id="PS51459">
    <property type="entry name" value="FIDO"/>
    <property type="match status" value="1"/>
</dbReference>
<dbReference type="InterPro" id="IPR003812">
    <property type="entry name" value="Fido"/>
</dbReference>
<dbReference type="GO" id="GO:0005524">
    <property type="term" value="F:ATP binding"/>
    <property type="evidence" value="ECO:0007669"/>
    <property type="project" value="UniProtKB-KW"/>
</dbReference>
<evidence type="ECO:0000259" key="4">
    <source>
        <dbReference type="PROSITE" id="PS51459"/>
    </source>
</evidence>